<dbReference type="PANTHER" id="PTHR37487:SF2">
    <property type="entry name" value="EXPRESSED PROTEIN"/>
    <property type="match status" value="1"/>
</dbReference>
<feature type="non-terminal residue" evidence="2">
    <location>
        <position position="1"/>
    </location>
</feature>
<feature type="region of interest" description="Disordered" evidence="1">
    <location>
        <begin position="96"/>
        <end position="116"/>
    </location>
</feature>
<evidence type="ECO:0000256" key="1">
    <source>
        <dbReference type="SAM" id="MobiDB-lite"/>
    </source>
</evidence>
<dbReference type="OrthoDB" id="3362246at2759"/>
<feature type="non-terminal residue" evidence="2">
    <location>
        <position position="116"/>
    </location>
</feature>
<proteinExistence type="predicted"/>
<reference evidence="2 3" key="1">
    <citation type="journal article" date="2015" name="Fungal Genet. Biol.">
        <title>Evolution of novel wood decay mechanisms in Agaricales revealed by the genome sequences of Fistulina hepatica and Cylindrobasidium torrendii.</title>
        <authorList>
            <person name="Floudas D."/>
            <person name="Held B.W."/>
            <person name="Riley R."/>
            <person name="Nagy L.G."/>
            <person name="Koehler G."/>
            <person name="Ransdell A.S."/>
            <person name="Younus H."/>
            <person name="Chow J."/>
            <person name="Chiniquy J."/>
            <person name="Lipzen A."/>
            <person name="Tritt A."/>
            <person name="Sun H."/>
            <person name="Haridas S."/>
            <person name="LaButti K."/>
            <person name="Ohm R.A."/>
            <person name="Kues U."/>
            <person name="Blanchette R.A."/>
            <person name="Grigoriev I.V."/>
            <person name="Minto R.E."/>
            <person name="Hibbett D.S."/>
        </authorList>
    </citation>
    <scope>NUCLEOTIDE SEQUENCE [LARGE SCALE GENOMIC DNA]</scope>
    <source>
        <strain evidence="2 3">ATCC 64428</strain>
    </source>
</reference>
<evidence type="ECO:0000313" key="2">
    <source>
        <dbReference type="EMBL" id="KIY53256.1"/>
    </source>
</evidence>
<feature type="compositionally biased region" description="Low complexity" evidence="1">
    <location>
        <begin position="98"/>
        <end position="116"/>
    </location>
</feature>
<evidence type="ECO:0000313" key="3">
    <source>
        <dbReference type="Proteomes" id="UP000054144"/>
    </source>
</evidence>
<accession>A0A0D7APM3</accession>
<name>A0A0D7APM3_9AGAR</name>
<dbReference type="AlphaFoldDB" id="A0A0D7APM3"/>
<dbReference type="PANTHER" id="PTHR37487">
    <property type="entry name" value="CHROMOSOME 1, WHOLE GENOME SHOTGUN SEQUENCE"/>
    <property type="match status" value="1"/>
</dbReference>
<keyword evidence="3" id="KW-1185">Reference proteome</keyword>
<dbReference type="EMBL" id="KN881627">
    <property type="protein sequence ID" value="KIY53256.1"/>
    <property type="molecule type" value="Genomic_DNA"/>
</dbReference>
<organism evidence="2 3">
    <name type="scientific">Fistulina hepatica ATCC 64428</name>
    <dbReference type="NCBI Taxonomy" id="1128425"/>
    <lineage>
        <taxon>Eukaryota</taxon>
        <taxon>Fungi</taxon>
        <taxon>Dikarya</taxon>
        <taxon>Basidiomycota</taxon>
        <taxon>Agaricomycotina</taxon>
        <taxon>Agaricomycetes</taxon>
        <taxon>Agaricomycetidae</taxon>
        <taxon>Agaricales</taxon>
        <taxon>Fistulinaceae</taxon>
        <taxon>Fistulina</taxon>
    </lineage>
</organism>
<gene>
    <name evidence="2" type="ORF">FISHEDRAFT_12637</name>
</gene>
<dbReference type="Proteomes" id="UP000054144">
    <property type="component" value="Unassembled WGS sequence"/>
</dbReference>
<protein>
    <submittedName>
        <fullName evidence="2">Uncharacterized protein</fullName>
    </submittedName>
</protein>
<sequence>VAYSLSVVSALTINTPTQVIVCQPVLFSWSGGTAPYYLSLNPGGDPSRSIKSFAPTQEESMTYNVDMPVGTTLTAALKDSTGATAYTDKFTVASGPDTSCLSSASATTSTTSSSNT</sequence>